<feature type="region of interest" description="Disordered" evidence="10">
    <location>
        <begin position="834"/>
        <end position="869"/>
    </location>
</feature>
<accession>A0A3Q3W2C6</accession>
<dbReference type="GO" id="GO:0055038">
    <property type="term" value="C:recycling endosome membrane"/>
    <property type="evidence" value="ECO:0007669"/>
    <property type="project" value="UniProtKB-SubCell"/>
</dbReference>
<feature type="domain" description="FIP-RBD" evidence="12">
    <location>
        <begin position="948"/>
        <end position="1010"/>
    </location>
</feature>
<dbReference type="CDD" id="cd14686">
    <property type="entry name" value="bZIP"/>
    <property type="match status" value="1"/>
</dbReference>
<keyword evidence="8" id="KW-0472">Membrane</keyword>
<evidence type="ECO:0000259" key="11">
    <source>
        <dbReference type="PROSITE" id="PS50222"/>
    </source>
</evidence>
<evidence type="ECO:0000256" key="5">
    <source>
        <dbReference type="ARBA" id="ARBA00022618"/>
    </source>
</evidence>
<dbReference type="GO" id="GO:0030139">
    <property type="term" value="C:endocytic vesicle"/>
    <property type="evidence" value="ECO:0007669"/>
    <property type="project" value="TreeGrafter"/>
</dbReference>
<evidence type="ECO:0000256" key="2">
    <source>
        <dbReference type="ARBA" id="ARBA00004626"/>
    </source>
</evidence>
<feature type="compositionally biased region" description="Low complexity" evidence="10">
    <location>
        <begin position="656"/>
        <end position="671"/>
    </location>
</feature>
<evidence type="ECO:0000313" key="14">
    <source>
        <dbReference type="Proteomes" id="UP000261620"/>
    </source>
</evidence>
<organism evidence="13 14">
    <name type="scientific">Mola mola</name>
    <name type="common">Ocean sunfish</name>
    <name type="synonym">Tetraodon mola</name>
    <dbReference type="NCBI Taxonomy" id="94237"/>
    <lineage>
        <taxon>Eukaryota</taxon>
        <taxon>Metazoa</taxon>
        <taxon>Chordata</taxon>
        <taxon>Craniata</taxon>
        <taxon>Vertebrata</taxon>
        <taxon>Euteleostomi</taxon>
        <taxon>Actinopterygii</taxon>
        <taxon>Neopterygii</taxon>
        <taxon>Teleostei</taxon>
        <taxon>Neoteleostei</taxon>
        <taxon>Acanthomorphata</taxon>
        <taxon>Eupercaria</taxon>
        <taxon>Tetraodontiformes</taxon>
        <taxon>Molidae</taxon>
        <taxon>Mola</taxon>
    </lineage>
</organism>
<dbReference type="PROSITE" id="PS51511">
    <property type="entry name" value="FIP_RBD"/>
    <property type="match status" value="1"/>
</dbReference>
<dbReference type="OMA" id="WSFSHEL"/>
<evidence type="ECO:0000256" key="7">
    <source>
        <dbReference type="ARBA" id="ARBA00023054"/>
    </source>
</evidence>
<dbReference type="STRING" id="94237.ENSMMOP00000002569"/>
<dbReference type="GO" id="GO:0032465">
    <property type="term" value="P:regulation of cytokinesis"/>
    <property type="evidence" value="ECO:0007669"/>
    <property type="project" value="TreeGrafter"/>
</dbReference>
<reference evidence="13" key="1">
    <citation type="submission" date="2025-08" db="UniProtKB">
        <authorList>
            <consortium name="Ensembl"/>
        </authorList>
    </citation>
    <scope>IDENTIFICATION</scope>
</reference>
<dbReference type="GO" id="GO:0051301">
    <property type="term" value="P:cell division"/>
    <property type="evidence" value="ECO:0007669"/>
    <property type="project" value="UniProtKB-KW"/>
</dbReference>
<feature type="region of interest" description="Disordered" evidence="10">
    <location>
        <begin position="222"/>
        <end position="245"/>
    </location>
</feature>
<dbReference type="InterPro" id="IPR051977">
    <property type="entry name" value="Rab11-interacting_regulator"/>
</dbReference>
<dbReference type="Gene3D" id="1.10.238.10">
    <property type="entry name" value="EF-hand"/>
    <property type="match status" value="1"/>
</dbReference>
<keyword evidence="9" id="KW-0131">Cell cycle</keyword>
<evidence type="ECO:0000256" key="4">
    <source>
        <dbReference type="ARBA" id="ARBA00022448"/>
    </source>
</evidence>
<dbReference type="CDD" id="cd00051">
    <property type="entry name" value="EFh"/>
    <property type="match status" value="1"/>
</dbReference>
<dbReference type="SUPFAM" id="SSF144270">
    <property type="entry name" value="Eferin C-derminal domain-like"/>
    <property type="match status" value="1"/>
</dbReference>
<evidence type="ECO:0000256" key="3">
    <source>
        <dbReference type="ARBA" id="ARBA00004654"/>
    </source>
</evidence>
<dbReference type="InterPro" id="IPR057316">
    <property type="entry name" value="Rab11-FIP3/4_dom"/>
</dbReference>
<dbReference type="Pfam" id="PF13499">
    <property type="entry name" value="EF-hand_7"/>
    <property type="match status" value="1"/>
</dbReference>
<evidence type="ECO:0000313" key="13">
    <source>
        <dbReference type="Ensembl" id="ENSMMOP00000002569.1"/>
    </source>
</evidence>
<evidence type="ECO:0000256" key="10">
    <source>
        <dbReference type="SAM" id="MobiDB-lite"/>
    </source>
</evidence>
<dbReference type="InterPro" id="IPR037245">
    <property type="entry name" value="FIP-RBD_C_sf"/>
</dbReference>
<feature type="domain" description="EF-hand" evidence="11">
    <location>
        <begin position="493"/>
        <end position="528"/>
    </location>
</feature>
<dbReference type="Proteomes" id="UP000261620">
    <property type="component" value="Unplaced"/>
</dbReference>
<keyword evidence="6" id="KW-0967">Endosome</keyword>
<dbReference type="Gene3D" id="1.20.5.2440">
    <property type="match status" value="1"/>
</dbReference>
<dbReference type="SUPFAM" id="SSF47473">
    <property type="entry name" value="EF-hand"/>
    <property type="match status" value="1"/>
</dbReference>
<evidence type="ECO:0000256" key="6">
    <source>
        <dbReference type="ARBA" id="ARBA00022753"/>
    </source>
</evidence>
<dbReference type="FunFam" id="1.20.5.2440:FF:000001">
    <property type="entry name" value="RAB11 family interacting protein 4"/>
    <property type="match status" value="1"/>
</dbReference>
<dbReference type="PANTHER" id="PTHR15726">
    <property type="entry name" value="RAB11-FAMILY INTERACTING PROTEIN"/>
    <property type="match status" value="1"/>
</dbReference>
<keyword evidence="7" id="KW-0175">Coiled coil</keyword>
<reference evidence="13" key="2">
    <citation type="submission" date="2025-09" db="UniProtKB">
        <authorList>
            <consortium name="Ensembl"/>
        </authorList>
    </citation>
    <scope>IDENTIFICATION</scope>
</reference>
<evidence type="ECO:0000256" key="9">
    <source>
        <dbReference type="ARBA" id="ARBA00023306"/>
    </source>
</evidence>
<feature type="compositionally biased region" description="Polar residues" evidence="10">
    <location>
        <begin position="222"/>
        <end position="237"/>
    </location>
</feature>
<dbReference type="GO" id="GO:0005509">
    <property type="term" value="F:calcium ion binding"/>
    <property type="evidence" value="ECO:0007669"/>
    <property type="project" value="InterPro"/>
</dbReference>
<feature type="region of interest" description="Disordered" evidence="10">
    <location>
        <begin position="630"/>
        <end position="687"/>
    </location>
</feature>
<evidence type="ECO:0000259" key="12">
    <source>
        <dbReference type="PROSITE" id="PS51511"/>
    </source>
</evidence>
<dbReference type="Ensembl" id="ENSMMOT00000002611.1">
    <property type="protein sequence ID" value="ENSMMOP00000002569.1"/>
    <property type="gene ID" value="ENSMMOG00000002090.1"/>
</dbReference>
<keyword evidence="14" id="KW-1185">Reference proteome</keyword>
<dbReference type="InterPro" id="IPR002048">
    <property type="entry name" value="EF_hand_dom"/>
</dbReference>
<dbReference type="GO" id="GO:0032154">
    <property type="term" value="C:cleavage furrow"/>
    <property type="evidence" value="ECO:0007669"/>
    <property type="project" value="UniProtKB-SubCell"/>
</dbReference>
<proteinExistence type="predicted"/>
<sequence length="1010" mass="112034">MEPTVLSGPLGHTQWESEQPFPLGFHTLGSDNGGVRCTNKTGQTGFQDFRNGDQTSHQNEDFVFTDKPVRLDSLINISDFSCGDLKFEGDQSSISQVSLHSTHIGESTLTDKNEGPNEISDCTLSWSFSHELSDVFGKYSASEELSLAEADTKTSNALSSQAELISLGVLPSLSKIPETTTVEPSLLVDLLSNETPCLPSEPSGEMDPQGVSEELVNLSQEEQAGLPPTNNRETLSPETGDKGLFSSQVTDLLVTGRTTLQGTPENSLSQDQISTSLEYVEGSVTLLDLEIPDCDSSPSLCPASPGAPVESSLQECNVKHIGTIVITNPTSEQDENDSLTLDLSMEEAEDAFAPGDFTSESYSVENKYDDLSKKRISSEAKPQGDEAMALDLCLTPKEVRGDKTWDLTPPEGVQNGCIPDLITEQRDERLADTNQLEGSDSPEVASFDFSVQDLHSSAPEAEWTSEQTVTISLSKMVVDDSLPMISAVSTREEDVSPLKAVFDALDQDGDGFVRIEEFMEFAAAYGADQVKDLTKFLDPSGLGVISFEDFHRGITTISNGDPNLYSVNYSQGVGAVCCPEEYDEQNEVTDSAYLGSESTYSECETFTDEDTGALVPPEMHEDVETDSGIEATLHDPEDSGNRSVSLSEEHFEDFGESNTSELLLESSVEGTEGQGDSPLVKPSEQVNGSSILSPRYELVFSRQTDMLYKLNYNLKSLKIVLLLERRVAELEKESETSVEQHARLRQENLQLVHRANALEEQLKEQELHADEQLQQETRRQKEALIKLERERGLELENLQGRLQQLDEENSELRSCVPCLRANIERLEEEKVKLQDDNEAMSERLLDETESRKKMADKLSHERHQSQKEKEATQELIEDLRKQLEHLQLYKLEAEAKRGRTPGAGLQEYQTRTREAELEQEIKRLKQDNRSLKEQNDELNGQIINLSIQGAKNLMSASFSDSLAAEISSVSRTELMEAVHKQEEINYRLQDYIDKIIVAIMESNPSILEVK</sequence>
<dbReference type="Pfam" id="PF09457">
    <property type="entry name" value="RBD-FIP"/>
    <property type="match status" value="1"/>
</dbReference>
<dbReference type="GO" id="GO:0032456">
    <property type="term" value="P:endocytic recycling"/>
    <property type="evidence" value="ECO:0007669"/>
    <property type="project" value="TreeGrafter"/>
</dbReference>
<dbReference type="Pfam" id="PF25450">
    <property type="entry name" value="Rab11-FIP3"/>
    <property type="match status" value="1"/>
</dbReference>
<evidence type="ECO:0000256" key="8">
    <source>
        <dbReference type="ARBA" id="ARBA00023136"/>
    </source>
</evidence>
<dbReference type="PANTHER" id="PTHR15726:SF6">
    <property type="entry name" value="RAB11 FAMILY-INTERACTING PROTEIN 3"/>
    <property type="match status" value="1"/>
</dbReference>
<dbReference type="AlphaFoldDB" id="A0A3Q3W2C6"/>
<protein>
    <submittedName>
        <fullName evidence="13">Uncharacterized protein</fullName>
    </submittedName>
</protein>
<comment type="subcellular location">
    <subcellularLocation>
        <location evidence="2">Cleavage furrow</location>
    </subcellularLocation>
    <subcellularLocation>
        <location evidence="1">Midbody</location>
    </subcellularLocation>
    <subcellularLocation>
        <location evidence="3">Recycling endosome membrane</location>
        <topology evidence="3">Peripheral membrane protein</topology>
    </subcellularLocation>
</comment>
<dbReference type="PROSITE" id="PS50222">
    <property type="entry name" value="EF_HAND_2"/>
    <property type="match status" value="1"/>
</dbReference>
<dbReference type="SMART" id="SM00054">
    <property type="entry name" value="EFh"/>
    <property type="match status" value="2"/>
</dbReference>
<dbReference type="InterPro" id="IPR019018">
    <property type="entry name" value="Rab-bd_FIP-RBD"/>
</dbReference>
<keyword evidence="4" id="KW-0813">Transport</keyword>
<dbReference type="InterPro" id="IPR011992">
    <property type="entry name" value="EF-hand-dom_pair"/>
</dbReference>
<evidence type="ECO:0000256" key="1">
    <source>
        <dbReference type="ARBA" id="ARBA00004214"/>
    </source>
</evidence>
<dbReference type="GO" id="GO:0030496">
    <property type="term" value="C:midbody"/>
    <property type="evidence" value="ECO:0007669"/>
    <property type="project" value="UniProtKB-SubCell"/>
</dbReference>
<keyword evidence="5" id="KW-0132">Cell division</keyword>
<name>A0A3Q3W2C6_MOLML</name>